<dbReference type="EMBL" id="BMJQ01000001">
    <property type="protein sequence ID" value="GGF00713.1"/>
    <property type="molecule type" value="Genomic_DNA"/>
</dbReference>
<feature type="chain" id="PRO_5035179714" evidence="5">
    <location>
        <begin position="21"/>
        <end position="519"/>
    </location>
</feature>
<organism evidence="7 8">
    <name type="scientific">Aliidongia dinghuensis</name>
    <dbReference type="NCBI Taxonomy" id="1867774"/>
    <lineage>
        <taxon>Bacteria</taxon>
        <taxon>Pseudomonadati</taxon>
        <taxon>Pseudomonadota</taxon>
        <taxon>Alphaproteobacteria</taxon>
        <taxon>Rhodospirillales</taxon>
        <taxon>Dongiaceae</taxon>
        <taxon>Aliidongia</taxon>
    </lineage>
</organism>
<dbReference type="CDD" id="cd08504">
    <property type="entry name" value="PBP2_OppA"/>
    <property type="match status" value="1"/>
</dbReference>
<protein>
    <submittedName>
        <fullName evidence="7">ABC transporter substrate-binding protein</fullName>
    </submittedName>
</protein>
<comment type="caution">
    <text evidence="7">The sequence shown here is derived from an EMBL/GenBank/DDBJ whole genome shotgun (WGS) entry which is preliminary data.</text>
</comment>
<dbReference type="Gene3D" id="3.10.105.10">
    <property type="entry name" value="Dipeptide-binding Protein, Domain 3"/>
    <property type="match status" value="1"/>
</dbReference>
<dbReference type="GO" id="GO:0030288">
    <property type="term" value="C:outer membrane-bounded periplasmic space"/>
    <property type="evidence" value="ECO:0007669"/>
    <property type="project" value="UniProtKB-ARBA"/>
</dbReference>
<dbReference type="AlphaFoldDB" id="A0A8J2YPP1"/>
<evidence type="ECO:0000313" key="8">
    <source>
        <dbReference type="Proteomes" id="UP000646365"/>
    </source>
</evidence>
<keyword evidence="4 5" id="KW-0732">Signal</keyword>
<gene>
    <name evidence="7" type="ORF">GCM10011611_02880</name>
</gene>
<evidence type="ECO:0000256" key="3">
    <source>
        <dbReference type="ARBA" id="ARBA00022448"/>
    </source>
</evidence>
<dbReference type="Gene3D" id="3.40.190.10">
    <property type="entry name" value="Periplasmic binding protein-like II"/>
    <property type="match status" value="1"/>
</dbReference>
<reference evidence="7" key="1">
    <citation type="journal article" date="2014" name="Int. J. Syst. Evol. Microbiol.">
        <title>Complete genome sequence of Corynebacterium casei LMG S-19264T (=DSM 44701T), isolated from a smear-ripened cheese.</title>
        <authorList>
            <consortium name="US DOE Joint Genome Institute (JGI-PGF)"/>
            <person name="Walter F."/>
            <person name="Albersmeier A."/>
            <person name="Kalinowski J."/>
            <person name="Ruckert C."/>
        </authorList>
    </citation>
    <scope>NUCLEOTIDE SEQUENCE</scope>
    <source>
        <strain evidence="7">CGMCC 1.15725</strain>
    </source>
</reference>
<dbReference type="GO" id="GO:0043190">
    <property type="term" value="C:ATP-binding cassette (ABC) transporter complex"/>
    <property type="evidence" value="ECO:0007669"/>
    <property type="project" value="InterPro"/>
</dbReference>
<evidence type="ECO:0000256" key="2">
    <source>
        <dbReference type="ARBA" id="ARBA00005695"/>
    </source>
</evidence>
<feature type="signal peptide" evidence="5">
    <location>
        <begin position="1"/>
        <end position="20"/>
    </location>
</feature>
<feature type="domain" description="Solute-binding protein family 5" evidence="6">
    <location>
        <begin position="65"/>
        <end position="434"/>
    </location>
</feature>
<dbReference type="GO" id="GO:1904680">
    <property type="term" value="F:peptide transmembrane transporter activity"/>
    <property type="evidence" value="ECO:0007669"/>
    <property type="project" value="TreeGrafter"/>
</dbReference>
<evidence type="ECO:0000256" key="5">
    <source>
        <dbReference type="SAM" id="SignalP"/>
    </source>
</evidence>
<dbReference type="Pfam" id="PF00496">
    <property type="entry name" value="SBP_bac_5"/>
    <property type="match status" value="1"/>
</dbReference>
<dbReference type="PANTHER" id="PTHR30290:SF10">
    <property type="entry name" value="PERIPLASMIC OLIGOPEPTIDE-BINDING PROTEIN-RELATED"/>
    <property type="match status" value="1"/>
</dbReference>
<dbReference type="FunFam" id="3.90.76.10:FF:000001">
    <property type="entry name" value="Oligopeptide ABC transporter substrate-binding protein"/>
    <property type="match status" value="1"/>
</dbReference>
<dbReference type="InterPro" id="IPR000914">
    <property type="entry name" value="SBP_5_dom"/>
</dbReference>
<comment type="subcellular location">
    <subcellularLocation>
        <location evidence="1">Periplasm</location>
    </subcellularLocation>
</comment>
<dbReference type="PANTHER" id="PTHR30290">
    <property type="entry name" value="PERIPLASMIC BINDING COMPONENT OF ABC TRANSPORTER"/>
    <property type="match status" value="1"/>
</dbReference>
<keyword evidence="3" id="KW-0813">Transport</keyword>
<keyword evidence="8" id="KW-1185">Reference proteome</keyword>
<evidence type="ECO:0000256" key="1">
    <source>
        <dbReference type="ARBA" id="ARBA00004418"/>
    </source>
</evidence>
<evidence type="ECO:0000259" key="6">
    <source>
        <dbReference type="Pfam" id="PF00496"/>
    </source>
</evidence>
<accession>A0A8J2YPP1</accession>
<dbReference type="GO" id="GO:0015833">
    <property type="term" value="P:peptide transport"/>
    <property type="evidence" value="ECO:0007669"/>
    <property type="project" value="TreeGrafter"/>
</dbReference>
<reference evidence="7" key="2">
    <citation type="submission" date="2020-09" db="EMBL/GenBank/DDBJ databases">
        <authorList>
            <person name="Sun Q."/>
            <person name="Zhou Y."/>
        </authorList>
    </citation>
    <scope>NUCLEOTIDE SEQUENCE</scope>
    <source>
        <strain evidence="7">CGMCC 1.15725</strain>
    </source>
</reference>
<evidence type="ECO:0000256" key="4">
    <source>
        <dbReference type="ARBA" id="ARBA00022729"/>
    </source>
</evidence>
<dbReference type="InterPro" id="IPR030678">
    <property type="entry name" value="Peptide/Ni-bd"/>
</dbReference>
<sequence>MLLLVGAFCALSLLPGSGLAAEQVLRLVSPGEAESFDPAHRHFAADRVLGTILLEGLTREDGNGEPVPGAAESWEVSGDGLRYVFHLRPNARFSDGQPVTAENFVYAARRWVDPKTASEATNAIEPVLHARECIGGRLPPEALGIEAIDPLTLAVTLERPNPYFPALAGQLVPMEQAVVERWGNAWTEPEHMVSNGPFALAEFVLHGTVAFVRNPRYWNAANIKLDRVTFASVENSRTAQRMFQAGEVDAVSLSSEDFKNGGPLPGAQLRLQPIYRVAYLFFNMRNGPLAESRGLRRALALALDQDTLTTKILKSISQPAFAMVPAIYANYPHPRETFADRPMAERIAEARKLYADAGFGPGRPLSVKAVLGDKKSCAAIQEMWRVALGFVAECDIEDDHGAEEAYKTGQFDVGDNGDGGPVPDPYKIISDFRGQPVGAENTGRYDSPAYDATLAEAEETSDLTARAKKLAEAERVLLDDQAVIPLSFSSGAYAVAPRVHGYRMLASRALFLDDTTVDP</sequence>
<dbReference type="SUPFAM" id="SSF53850">
    <property type="entry name" value="Periplasmic binding protein-like II"/>
    <property type="match status" value="1"/>
</dbReference>
<dbReference type="PIRSF" id="PIRSF002741">
    <property type="entry name" value="MppA"/>
    <property type="match status" value="1"/>
</dbReference>
<name>A0A8J2YPP1_9PROT</name>
<evidence type="ECO:0000313" key="7">
    <source>
        <dbReference type="EMBL" id="GGF00713.1"/>
    </source>
</evidence>
<comment type="similarity">
    <text evidence="2">Belongs to the bacterial solute-binding protein 5 family.</text>
</comment>
<proteinExistence type="inferred from homology"/>
<dbReference type="Gene3D" id="3.90.76.10">
    <property type="entry name" value="Dipeptide-binding Protein, Domain 1"/>
    <property type="match status" value="1"/>
</dbReference>
<dbReference type="Proteomes" id="UP000646365">
    <property type="component" value="Unassembled WGS sequence"/>
</dbReference>
<dbReference type="InterPro" id="IPR039424">
    <property type="entry name" value="SBP_5"/>
</dbReference>